<dbReference type="OMA" id="FSQIEKX"/>
<evidence type="ECO:0000313" key="2">
    <source>
        <dbReference type="Proteomes" id="UP000694845"/>
    </source>
</evidence>
<proteinExistence type="predicted"/>
<evidence type="ECO:0000313" key="3">
    <source>
        <dbReference type="RefSeq" id="XP_022087844.1"/>
    </source>
</evidence>
<dbReference type="PANTHER" id="PTHR35253:SF1">
    <property type="entry name" value="COILED-COIL DOMAIN-CONTAINING PROTEIN 152"/>
    <property type="match status" value="1"/>
</dbReference>
<sequence length="252" mass="29151">MSTESLQTNRQVDLDQLTNDFTKWQGKYRDLGLQNISLQQELNHLIDEREQGRKAARTTEEELTQYRSIITSLQDTLAKRCDLEDENRSLREVVANMEETITKLKEEGQGALLDVQAHLEQVHATDKAEMEDSHHQQVREMEEKARALQQAVHDKSAEIKQLQQQLVEAQKDRQMEIVKLRQEYDAKLVKLQSARTQRSDKPNSASSHILREKMLNAQAASEREVASLRQTVSELKRKLSNQQQPSGAKRKR</sequence>
<dbReference type="KEGG" id="aplc:110977744"/>
<dbReference type="GeneID" id="110977744"/>
<feature type="region of interest" description="Disordered" evidence="1">
    <location>
        <begin position="217"/>
        <end position="252"/>
    </location>
</feature>
<dbReference type="PANTHER" id="PTHR35253">
    <property type="entry name" value="COILED-COIL DOMAIN-CONTAINING PROTEIN 152"/>
    <property type="match status" value="1"/>
</dbReference>
<dbReference type="Proteomes" id="UP000694845">
    <property type="component" value="Unplaced"/>
</dbReference>
<reference evidence="3" key="1">
    <citation type="submission" date="2025-08" db="UniProtKB">
        <authorList>
            <consortium name="RefSeq"/>
        </authorList>
    </citation>
    <scope>IDENTIFICATION</scope>
</reference>
<gene>
    <name evidence="3" type="primary">LOC110977744</name>
</gene>
<dbReference type="AlphaFoldDB" id="A0A8B7Y3S8"/>
<evidence type="ECO:0000256" key="1">
    <source>
        <dbReference type="SAM" id="MobiDB-lite"/>
    </source>
</evidence>
<accession>A0A8B7Y3S8</accession>
<dbReference type="InterPro" id="IPR038827">
    <property type="entry name" value="CCDC152"/>
</dbReference>
<protein>
    <submittedName>
        <fullName evidence="3">Nucleoprotein TPR-like</fullName>
    </submittedName>
</protein>
<organism evidence="2 3">
    <name type="scientific">Acanthaster planci</name>
    <name type="common">Crown-of-thorns starfish</name>
    <dbReference type="NCBI Taxonomy" id="133434"/>
    <lineage>
        <taxon>Eukaryota</taxon>
        <taxon>Metazoa</taxon>
        <taxon>Echinodermata</taxon>
        <taxon>Eleutherozoa</taxon>
        <taxon>Asterozoa</taxon>
        <taxon>Asteroidea</taxon>
        <taxon>Valvatacea</taxon>
        <taxon>Valvatida</taxon>
        <taxon>Acanthasteridae</taxon>
        <taxon>Acanthaster</taxon>
    </lineage>
</organism>
<keyword evidence="2" id="KW-1185">Reference proteome</keyword>
<dbReference type="RefSeq" id="XP_022087844.1">
    <property type="nucleotide sequence ID" value="XM_022232152.1"/>
</dbReference>
<name>A0A8B7Y3S8_ACAPL</name>
<dbReference type="OrthoDB" id="10053382at2759"/>